<organism evidence="4">
    <name type="scientific">Leptolyngbya sp. NK1-12</name>
    <dbReference type="NCBI Taxonomy" id="2547451"/>
    <lineage>
        <taxon>Bacteria</taxon>
        <taxon>Bacillati</taxon>
        <taxon>Cyanobacteriota</taxon>
        <taxon>Cyanophyceae</taxon>
        <taxon>Leptolyngbyales</taxon>
        <taxon>Leptolyngbyaceae</taxon>
        <taxon>Leptolyngbya group</taxon>
        <taxon>Leptolyngbya</taxon>
    </lineage>
</organism>
<reference evidence="4" key="1">
    <citation type="submission" date="2020-05" db="EMBL/GenBank/DDBJ databases">
        <authorList>
            <person name="Zhu T."/>
            <person name="Keshari N."/>
            <person name="Lu X."/>
        </authorList>
    </citation>
    <scope>NUCLEOTIDE SEQUENCE</scope>
    <source>
        <strain evidence="4">NK1-12</strain>
    </source>
</reference>
<dbReference type="AlphaFoldDB" id="A0AA96WIM4"/>
<keyword evidence="2" id="KW-0472">Membrane</keyword>
<accession>A0AA96WIM4</accession>
<feature type="compositionally biased region" description="Low complexity" evidence="1">
    <location>
        <begin position="101"/>
        <end position="120"/>
    </location>
</feature>
<gene>
    <name evidence="4" type="ORF">HJG54_08355</name>
</gene>
<feature type="region of interest" description="Disordered" evidence="1">
    <location>
        <begin position="98"/>
        <end position="122"/>
    </location>
</feature>
<keyword evidence="4" id="KW-0482">Metalloprotease</keyword>
<name>A0AA96WIM4_9CYAN</name>
<evidence type="ECO:0000256" key="2">
    <source>
        <dbReference type="SAM" id="Phobius"/>
    </source>
</evidence>
<feature type="transmembrane region" description="Helical" evidence="2">
    <location>
        <begin position="382"/>
        <end position="404"/>
    </location>
</feature>
<sequence length="530" mass="58124">MTVSLKRLFLVAITLLVIPLLGLSLWSSLTEPQITDRLQLYQTDLLLHVNELQVDDPQDANLLAARKAVLGNDPLKTALEQYQDVRQSAATNLQKFQQQLPAPAASDDPIAAPTAPIPSTQDKLQNSQTLTNIQKQSDLLQQLDLRIGLLQADQDNIQPALATWAKLTQSGNPPSQSAQLANVLTGLWSEPPQIFPNAEELLQKQLEGWFRYKALSRLYQLQQRTEALNTLEDQEQQVAQQTLVKLALVSTVPTLGAVIGVALIVWLSIRWLLGAGQSRETTGSLAWQVPWDWEVIAWVLIVGFFFAGQIAIPGLLGIGSRILSQVGISASLAAVGGRAKAFYTLTYYLLMAGTGLFVLYRAVKPFSPLANDWFRLTGKRNWFLWGLGGYFVALPLMFAVSLVNQQFWQGQGGSNPLLQIVLEEGDPVALLIFFFTAAVAAPIFEETLFRGFLLPSLTRYLPVWGAIGVSSLIFATAHLSLSEVLPLTTLGIVLGTVYTRSRGLLASMLLHSLWNSVTMIGLFILGSGVE</sequence>
<feature type="domain" description="CAAX prenyl protease 2/Lysostaphin resistance protein A-like" evidence="3">
    <location>
        <begin position="429"/>
        <end position="516"/>
    </location>
</feature>
<feature type="transmembrane region" description="Helical" evidence="2">
    <location>
        <begin position="293"/>
        <end position="312"/>
    </location>
</feature>
<dbReference type="GO" id="GO:0080120">
    <property type="term" value="P:CAAX-box protein maturation"/>
    <property type="evidence" value="ECO:0007669"/>
    <property type="project" value="UniProtKB-ARBA"/>
</dbReference>
<keyword evidence="2" id="KW-0812">Transmembrane</keyword>
<dbReference type="EMBL" id="CP053586">
    <property type="protein sequence ID" value="WNZ22866.1"/>
    <property type="molecule type" value="Genomic_DNA"/>
</dbReference>
<evidence type="ECO:0000256" key="1">
    <source>
        <dbReference type="SAM" id="MobiDB-lite"/>
    </source>
</evidence>
<dbReference type="Pfam" id="PF02517">
    <property type="entry name" value="Rce1-like"/>
    <property type="match status" value="1"/>
</dbReference>
<dbReference type="RefSeq" id="WP_316434411.1">
    <property type="nucleotide sequence ID" value="NZ_CP053586.1"/>
</dbReference>
<feature type="transmembrane region" description="Helical" evidence="2">
    <location>
        <begin position="425"/>
        <end position="444"/>
    </location>
</feature>
<dbReference type="InterPro" id="IPR003675">
    <property type="entry name" value="Rce1/LyrA-like_dom"/>
</dbReference>
<evidence type="ECO:0000259" key="3">
    <source>
        <dbReference type="Pfam" id="PF02517"/>
    </source>
</evidence>
<keyword evidence="4" id="KW-0378">Hydrolase</keyword>
<keyword evidence="4" id="KW-0645">Protease</keyword>
<protein>
    <submittedName>
        <fullName evidence="4">CPBP family intramembrane metalloprotease</fullName>
    </submittedName>
</protein>
<feature type="transmembrane region" description="Helical" evidence="2">
    <location>
        <begin position="246"/>
        <end position="273"/>
    </location>
</feature>
<proteinExistence type="predicted"/>
<keyword evidence="2" id="KW-1133">Transmembrane helix</keyword>
<dbReference type="GO" id="GO:0004175">
    <property type="term" value="F:endopeptidase activity"/>
    <property type="evidence" value="ECO:0007669"/>
    <property type="project" value="UniProtKB-ARBA"/>
</dbReference>
<evidence type="ECO:0000313" key="4">
    <source>
        <dbReference type="EMBL" id="WNZ22866.1"/>
    </source>
</evidence>
<dbReference type="PANTHER" id="PTHR43592:SF15">
    <property type="entry name" value="CAAX AMINO TERMINAL PROTEASE FAMILY PROTEIN"/>
    <property type="match status" value="1"/>
</dbReference>
<feature type="transmembrane region" description="Helical" evidence="2">
    <location>
        <begin position="504"/>
        <end position="525"/>
    </location>
</feature>
<dbReference type="GO" id="GO:0008237">
    <property type="term" value="F:metallopeptidase activity"/>
    <property type="evidence" value="ECO:0007669"/>
    <property type="project" value="UniProtKB-KW"/>
</dbReference>
<dbReference type="PANTHER" id="PTHR43592">
    <property type="entry name" value="CAAX AMINO TERMINAL PROTEASE"/>
    <property type="match status" value="1"/>
</dbReference>
<feature type="transmembrane region" description="Helical" evidence="2">
    <location>
        <begin position="342"/>
        <end position="362"/>
    </location>
</feature>
<feature type="transmembrane region" description="Helical" evidence="2">
    <location>
        <begin position="464"/>
        <end position="497"/>
    </location>
</feature>